<protein>
    <submittedName>
        <fullName evidence="3">Zinc finger CCHC domain-containing protein 24-like protein</fullName>
    </submittedName>
</protein>
<dbReference type="VEuPathDB" id="VectorBase:LDEU001715"/>
<dbReference type="InterPro" id="IPR033446">
    <property type="entry name" value="ZCCHC24_Znf-3CxxC"/>
</dbReference>
<dbReference type="Pfam" id="PF23490">
    <property type="entry name" value="ZCCHC24_C"/>
    <property type="match status" value="1"/>
</dbReference>
<accession>A0A443SS57</accession>
<dbReference type="AlphaFoldDB" id="A0A443SS57"/>
<evidence type="ECO:0000259" key="1">
    <source>
        <dbReference type="Pfam" id="PF17180"/>
    </source>
</evidence>
<evidence type="ECO:0000259" key="2">
    <source>
        <dbReference type="Pfam" id="PF23490"/>
    </source>
</evidence>
<reference evidence="3 4" key="1">
    <citation type="journal article" date="2018" name="Gigascience">
        <title>Genomes of trombidid mites reveal novel predicted allergens and laterally-transferred genes associated with secondary metabolism.</title>
        <authorList>
            <person name="Dong X."/>
            <person name="Chaisiri K."/>
            <person name="Xia D."/>
            <person name="Armstrong S.D."/>
            <person name="Fang Y."/>
            <person name="Donnelly M.J."/>
            <person name="Kadowaki T."/>
            <person name="McGarry J.W."/>
            <person name="Darby A.C."/>
            <person name="Makepeace B.L."/>
        </authorList>
    </citation>
    <scope>NUCLEOTIDE SEQUENCE [LARGE SCALE GENOMIC DNA]</scope>
    <source>
        <strain evidence="3">UoL-UT</strain>
    </source>
</reference>
<feature type="domain" description="Zinc finger" evidence="2">
    <location>
        <begin position="28"/>
        <end position="62"/>
    </location>
</feature>
<gene>
    <name evidence="3" type="ORF">B4U80_00291</name>
</gene>
<dbReference type="Proteomes" id="UP000288716">
    <property type="component" value="Unassembled WGS sequence"/>
</dbReference>
<dbReference type="Pfam" id="PF17180">
    <property type="entry name" value="Zn_ribbon_3CxxC_2"/>
    <property type="match status" value="1"/>
</dbReference>
<organism evidence="3 4">
    <name type="scientific">Leptotrombidium deliense</name>
    <dbReference type="NCBI Taxonomy" id="299467"/>
    <lineage>
        <taxon>Eukaryota</taxon>
        <taxon>Metazoa</taxon>
        <taxon>Ecdysozoa</taxon>
        <taxon>Arthropoda</taxon>
        <taxon>Chelicerata</taxon>
        <taxon>Arachnida</taxon>
        <taxon>Acari</taxon>
        <taxon>Acariformes</taxon>
        <taxon>Trombidiformes</taxon>
        <taxon>Prostigmata</taxon>
        <taxon>Anystina</taxon>
        <taxon>Parasitengona</taxon>
        <taxon>Trombiculoidea</taxon>
        <taxon>Trombiculidae</taxon>
        <taxon>Leptotrombidium</taxon>
    </lineage>
</organism>
<name>A0A443SS57_9ACAR</name>
<keyword evidence="4" id="KW-1185">Reference proteome</keyword>
<dbReference type="EMBL" id="NCKV01000550">
    <property type="protein sequence ID" value="RWS30322.1"/>
    <property type="molecule type" value="Genomic_DNA"/>
</dbReference>
<dbReference type="OrthoDB" id="10038672at2759"/>
<dbReference type="InterPro" id="IPR057809">
    <property type="entry name" value="ZCCHC24_C"/>
</dbReference>
<feature type="domain" description="Zinc finger" evidence="1">
    <location>
        <begin position="1"/>
        <end position="27"/>
    </location>
</feature>
<comment type="caution">
    <text evidence="3">The sequence shown here is derived from an EMBL/GenBank/DDBJ whole genome shotgun (WGS) entry which is preliminary data.</text>
</comment>
<evidence type="ECO:0000313" key="3">
    <source>
        <dbReference type="EMBL" id="RWS30322.1"/>
    </source>
</evidence>
<evidence type="ECO:0000313" key="4">
    <source>
        <dbReference type="Proteomes" id="UP000288716"/>
    </source>
</evidence>
<proteinExistence type="predicted"/>
<sequence>MSSNSWANNGQICIKCNALVYPHKQRPLEKPDGLDVSDQSKAHPQHLCEKCKKLGFYCRELR</sequence>